<evidence type="ECO:0000313" key="3">
    <source>
        <dbReference type="EMBL" id="RDX51395.1"/>
    </source>
</evidence>
<proteinExistence type="predicted"/>
<evidence type="ECO:0000259" key="2">
    <source>
        <dbReference type="Pfam" id="PF20153"/>
    </source>
</evidence>
<keyword evidence="4" id="KW-1185">Reference proteome</keyword>
<feature type="domain" description="DUF6535" evidence="2">
    <location>
        <begin position="3"/>
        <end position="191"/>
    </location>
</feature>
<keyword evidence="1" id="KW-0812">Transmembrane</keyword>
<dbReference type="STRING" id="139420.A0A371DFR8"/>
<name>A0A371DFR8_9APHY</name>
<feature type="transmembrane region" description="Helical" evidence="1">
    <location>
        <begin position="195"/>
        <end position="213"/>
    </location>
</feature>
<gene>
    <name evidence="3" type="ORF">OH76DRAFT_1314023</name>
</gene>
<reference evidence="3 4" key="1">
    <citation type="journal article" date="2018" name="Biotechnol. Biofuels">
        <title>Integrative visual omics of the white-rot fungus Polyporus brumalis exposes the biotechnological potential of its oxidative enzymes for delignifying raw plant biomass.</title>
        <authorList>
            <person name="Miyauchi S."/>
            <person name="Rancon A."/>
            <person name="Drula E."/>
            <person name="Hage H."/>
            <person name="Chaduli D."/>
            <person name="Favel A."/>
            <person name="Grisel S."/>
            <person name="Henrissat B."/>
            <person name="Herpoel-Gimbert I."/>
            <person name="Ruiz-Duenas F.J."/>
            <person name="Chevret D."/>
            <person name="Hainaut M."/>
            <person name="Lin J."/>
            <person name="Wang M."/>
            <person name="Pangilinan J."/>
            <person name="Lipzen A."/>
            <person name="Lesage-Meessen L."/>
            <person name="Navarro D."/>
            <person name="Riley R."/>
            <person name="Grigoriev I.V."/>
            <person name="Zhou S."/>
            <person name="Raouche S."/>
            <person name="Rosso M.N."/>
        </authorList>
    </citation>
    <scope>NUCLEOTIDE SEQUENCE [LARGE SCALE GENOMIC DNA]</scope>
    <source>
        <strain evidence="3 4">BRFM 1820</strain>
    </source>
</reference>
<dbReference type="AlphaFoldDB" id="A0A371DFR8"/>
<dbReference type="EMBL" id="KZ857395">
    <property type="protein sequence ID" value="RDX51395.1"/>
    <property type="molecule type" value="Genomic_DNA"/>
</dbReference>
<dbReference type="InterPro" id="IPR045338">
    <property type="entry name" value="DUF6535"/>
</dbReference>
<sequence length="235" mass="25628">DAWHRAASIVNKDSQVMVEGWITEIDALPTFVKLLQAGLFATALTAVIVESYKLLLPPTEDPTPAILARISAQLGSLSVGSSFINSTQLPYDPGPPEEPFRPSLHVVILNSLWFISLVLSLATGTIGILVKQWLREFLFGLSGDSPSMARRRQYRLNSLTYWRVAFIVSALPVLLHLAFVLFLAGLLVFLHSIDLTVTGIVAVPIAAVLILMYSTAIIPSVFSDCCLYSPQAHAI</sequence>
<protein>
    <recommendedName>
        <fullName evidence="2">DUF6535 domain-containing protein</fullName>
    </recommendedName>
</protein>
<feature type="transmembrane region" description="Helical" evidence="1">
    <location>
        <begin position="160"/>
        <end position="189"/>
    </location>
</feature>
<evidence type="ECO:0000256" key="1">
    <source>
        <dbReference type="SAM" id="Phobius"/>
    </source>
</evidence>
<dbReference type="Proteomes" id="UP000256964">
    <property type="component" value="Unassembled WGS sequence"/>
</dbReference>
<feature type="transmembrane region" description="Helical" evidence="1">
    <location>
        <begin position="104"/>
        <end position="130"/>
    </location>
</feature>
<feature type="non-terminal residue" evidence="3">
    <location>
        <position position="235"/>
    </location>
</feature>
<feature type="non-terminal residue" evidence="3">
    <location>
        <position position="1"/>
    </location>
</feature>
<keyword evidence="1" id="KW-1133">Transmembrane helix</keyword>
<organism evidence="3 4">
    <name type="scientific">Lentinus brumalis</name>
    <dbReference type="NCBI Taxonomy" id="2498619"/>
    <lineage>
        <taxon>Eukaryota</taxon>
        <taxon>Fungi</taxon>
        <taxon>Dikarya</taxon>
        <taxon>Basidiomycota</taxon>
        <taxon>Agaricomycotina</taxon>
        <taxon>Agaricomycetes</taxon>
        <taxon>Polyporales</taxon>
        <taxon>Polyporaceae</taxon>
        <taxon>Lentinus</taxon>
    </lineage>
</organism>
<accession>A0A371DFR8</accession>
<dbReference type="Pfam" id="PF20153">
    <property type="entry name" value="DUF6535"/>
    <property type="match status" value="1"/>
</dbReference>
<feature type="transmembrane region" description="Helical" evidence="1">
    <location>
        <begin position="34"/>
        <end position="54"/>
    </location>
</feature>
<dbReference type="OrthoDB" id="3185525at2759"/>
<keyword evidence="1" id="KW-0472">Membrane</keyword>
<evidence type="ECO:0000313" key="4">
    <source>
        <dbReference type="Proteomes" id="UP000256964"/>
    </source>
</evidence>